<dbReference type="Proteomes" id="UP000183190">
    <property type="component" value="Unassembled WGS sequence"/>
</dbReference>
<sequence length="126" mass="14945">MYARRVFSRTDEFRRIHNSSNSILGLIYLIHDETEQRRYVMENLEAFENADDVDLVVCDEGVAEKCATYIEKVLKLKKTKKHLKAKIKIDYNGRQDLFLCSKTMRFCVPLDFENVDELYKRLEALM</sequence>
<dbReference type="AlphaFoldDB" id="A0A1H6KVU1"/>
<protein>
    <submittedName>
        <fullName evidence="1">Uncharacterized protein</fullName>
    </submittedName>
</protein>
<evidence type="ECO:0000313" key="1">
    <source>
        <dbReference type="EMBL" id="SEH77736.1"/>
    </source>
</evidence>
<organism evidence="1 2">
    <name type="scientific">Ruminococcus flavefaciens</name>
    <dbReference type="NCBI Taxonomy" id="1265"/>
    <lineage>
        <taxon>Bacteria</taxon>
        <taxon>Bacillati</taxon>
        <taxon>Bacillota</taxon>
        <taxon>Clostridia</taxon>
        <taxon>Eubacteriales</taxon>
        <taxon>Oscillospiraceae</taxon>
        <taxon>Ruminococcus</taxon>
    </lineage>
</organism>
<proteinExistence type="predicted"/>
<evidence type="ECO:0000313" key="2">
    <source>
        <dbReference type="Proteomes" id="UP000183190"/>
    </source>
</evidence>
<name>A0A1H6KVU1_RUMFL</name>
<gene>
    <name evidence="1" type="ORF">SAMN02910265_02643</name>
</gene>
<dbReference type="EMBL" id="FNWV01000011">
    <property type="protein sequence ID" value="SEH77736.1"/>
    <property type="molecule type" value="Genomic_DNA"/>
</dbReference>
<reference evidence="1 2" key="1">
    <citation type="submission" date="2016-10" db="EMBL/GenBank/DDBJ databases">
        <authorList>
            <person name="de Groot N.N."/>
        </authorList>
    </citation>
    <scope>NUCLEOTIDE SEQUENCE [LARGE SCALE GENOMIC DNA]</scope>
    <source>
        <strain evidence="1 2">YAD2003</strain>
    </source>
</reference>
<accession>A0A1H6KVU1</accession>